<gene>
    <name evidence="1" type="ORF">K458DRAFT_306573</name>
</gene>
<evidence type="ECO:0000313" key="1">
    <source>
        <dbReference type="EMBL" id="KAF2682860.1"/>
    </source>
</evidence>
<name>A0A6G1IY44_9PLEO</name>
<reference evidence="1" key="1">
    <citation type="journal article" date="2020" name="Stud. Mycol.">
        <title>101 Dothideomycetes genomes: a test case for predicting lifestyles and emergence of pathogens.</title>
        <authorList>
            <person name="Haridas S."/>
            <person name="Albert R."/>
            <person name="Binder M."/>
            <person name="Bloem J."/>
            <person name="Labutti K."/>
            <person name="Salamov A."/>
            <person name="Andreopoulos B."/>
            <person name="Baker S."/>
            <person name="Barry K."/>
            <person name="Bills G."/>
            <person name="Bluhm B."/>
            <person name="Cannon C."/>
            <person name="Castanera R."/>
            <person name="Culley D."/>
            <person name="Daum C."/>
            <person name="Ezra D."/>
            <person name="Gonzalez J."/>
            <person name="Henrissat B."/>
            <person name="Kuo A."/>
            <person name="Liang C."/>
            <person name="Lipzen A."/>
            <person name="Lutzoni F."/>
            <person name="Magnuson J."/>
            <person name="Mondo S."/>
            <person name="Nolan M."/>
            <person name="Ohm R."/>
            <person name="Pangilinan J."/>
            <person name="Park H.-J."/>
            <person name="Ramirez L."/>
            <person name="Alfaro M."/>
            <person name="Sun H."/>
            <person name="Tritt A."/>
            <person name="Yoshinaga Y."/>
            <person name="Zwiers L.-H."/>
            <person name="Turgeon B."/>
            <person name="Goodwin S."/>
            <person name="Spatafora J."/>
            <person name="Crous P."/>
            <person name="Grigoriev I."/>
        </authorList>
    </citation>
    <scope>NUCLEOTIDE SEQUENCE</scope>
    <source>
        <strain evidence="1">CBS 122367</strain>
    </source>
</reference>
<proteinExistence type="predicted"/>
<sequence>MCQQLPIDRIAVLSMYEVEGITSMPVPSRRCPACLERGQTVWVIPGKCCPECGTPVN</sequence>
<protein>
    <submittedName>
        <fullName evidence="1">Uncharacterized protein</fullName>
    </submittedName>
</protein>
<accession>A0A6G1IY44</accession>
<keyword evidence="2" id="KW-1185">Reference proteome</keyword>
<evidence type="ECO:0000313" key="2">
    <source>
        <dbReference type="Proteomes" id="UP000799291"/>
    </source>
</evidence>
<dbReference type="EMBL" id="MU005586">
    <property type="protein sequence ID" value="KAF2682860.1"/>
    <property type="molecule type" value="Genomic_DNA"/>
</dbReference>
<dbReference type="AlphaFoldDB" id="A0A6G1IY44"/>
<dbReference type="OrthoDB" id="6133115at2759"/>
<organism evidence="1 2">
    <name type="scientific">Lentithecium fluviatile CBS 122367</name>
    <dbReference type="NCBI Taxonomy" id="1168545"/>
    <lineage>
        <taxon>Eukaryota</taxon>
        <taxon>Fungi</taxon>
        <taxon>Dikarya</taxon>
        <taxon>Ascomycota</taxon>
        <taxon>Pezizomycotina</taxon>
        <taxon>Dothideomycetes</taxon>
        <taxon>Pleosporomycetidae</taxon>
        <taxon>Pleosporales</taxon>
        <taxon>Massarineae</taxon>
        <taxon>Lentitheciaceae</taxon>
        <taxon>Lentithecium</taxon>
    </lineage>
</organism>
<dbReference type="Proteomes" id="UP000799291">
    <property type="component" value="Unassembled WGS sequence"/>
</dbReference>